<evidence type="ECO:0000256" key="1">
    <source>
        <dbReference type="SAM" id="MobiDB-lite"/>
    </source>
</evidence>
<protein>
    <submittedName>
        <fullName evidence="2">Uncharacterized protein</fullName>
    </submittedName>
</protein>
<evidence type="ECO:0000313" key="3">
    <source>
        <dbReference type="Proteomes" id="UP000004079"/>
    </source>
</evidence>
<accession>D1QUL4</accession>
<organism evidence="2 3">
    <name type="scientific">Segatella oris F0302</name>
    <dbReference type="NCBI Taxonomy" id="649760"/>
    <lineage>
        <taxon>Bacteria</taxon>
        <taxon>Pseudomonadati</taxon>
        <taxon>Bacteroidota</taxon>
        <taxon>Bacteroidia</taxon>
        <taxon>Bacteroidales</taxon>
        <taxon>Prevotellaceae</taxon>
        <taxon>Segatella</taxon>
    </lineage>
</organism>
<proteinExistence type="predicted"/>
<feature type="region of interest" description="Disordered" evidence="1">
    <location>
        <begin position="1"/>
        <end position="40"/>
    </location>
</feature>
<dbReference type="STRING" id="649760.HMPREF0971_02699"/>
<sequence length="40" mass="4721">MESYALKCSSEASDKQKIRKTDRPRPRMNEKQEKLLVRGL</sequence>
<dbReference type="EMBL" id="ACUZ02000048">
    <property type="protein sequence ID" value="EFB30959.1"/>
    <property type="molecule type" value="Genomic_DNA"/>
</dbReference>
<name>D1QUL4_9BACT</name>
<comment type="caution">
    <text evidence="2">The sequence shown here is derived from an EMBL/GenBank/DDBJ whole genome shotgun (WGS) entry which is preliminary data.</text>
</comment>
<evidence type="ECO:0000313" key="2">
    <source>
        <dbReference type="EMBL" id="EFB30959.1"/>
    </source>
</evidence>
<dbReference type="HOGENOM" id="CLU_3294410_0_0_10"/>
<gene>
    <name evidence="2" type="ORF">HMPREF0971_02699</name>
</gene>
<dbReference type="Proteomes" id="UP000004079">
    <property type="component" value="Unassembled WGS sequence"/>
</dbReference>
<reference evidence="2 3" key="1">
    <citation type="submission" date="2009-11" db="EMBL/GenBank/DDBJ databases">
        <authorList>
            <person name="Weinstock G."/>
            <person name="Sodergren E."/>
            <person name="Clifton S."/>
            <person name="Fulton L."/>
            <person name="Fulton B."/>
            <person name="Courtney L."/>
            <person name="Fronick C."/>
            <person name="Harrison M."/>
            <person name="Strong C."/>
            <person name="Farmer C."/>
            <person name="Delahaunty K."/>
            <person name="Markovic C."/>
            <person name="Hall O."/>
            <person name="Minx P."/>
            <person name="Tomlinson C."/>
            <person name="Mitreva M."/>
            <person name="Nelson J."/>
            <person name="Hou S."/>
            <person name="Wollam A."/>
            <person name="Pepin K.H."/>
            <person name="Johnson M."/>
            <person name="Bhonagiri V."/>
            <person name="Nash W.E."/>
            <person name="Warren W."/>
            <person name="Chinwalla A."/>
            <person name="Mardis E.R."/>
            <person name="Wilson R.K."/>
        </authorList>
    </citation>
    <scope>NUCLEOTIDE SEQUENCE [LARGE SCALE GENOMIC DNA]</scope>
    <source>
        <strain evidence="2 3">F0302</strain>
    </source>
</reference>
<dbReference type="AlphaFoldDB" id="D1QUL4"/>
<feature type="compositionally biased region" description="Basic and acidic residues" evidence="1">
    <location>
        <begin position="12"/>
        <end position="40"/>
    </location>
</feature>